<dbReference type="InterPro" id="IPR050902">
    <property type="entry name" value="ABC_Transporter_SBP"/>
</dbReference>
<dbReference type="PANTHER" id="PTHR30535">
    <property type="entry name" value="VITAMIN B12-BINDING PROTEIN"/>
    <property type="match status" value="1"/>
</dbReference>
<dbReference type="PATRIC" id="fig|48936.3.peg.3886"/>
<name>A0A0B8ZAG2_9SPHN</name>
<reference evidence="3 4" key="1">
    <citation type="submission" date="2014-10" db="EMBL/GenBank/DDBJ databases">
        <title>Draft genome sequence of Novosphingobium subterraneum DSM 12447.</title>
        <authorList>
            <person name="Gan H.M."/>
            <person name="Gan H.Y."/>
            <person name="Savka M.A."/>
        </authorList>
    </citation>
    <scope>NUCLEOTIDE SEQUENCE [LARGE SCALE GENOMIC DNA]</scope>
    <source>
        <strain evidence="3 4">DSM 12447</strain>
    </source>
</reference>
<dbReference type="EMBL" id="JRVC01000023">
    <property type="protein sequence ID" value="KHS43220.1"/>
    <property type="molecule type" value="Genomic_DNA"/>
</dbReference>
<keyword evidence="4" id="KW-1185">Reference proteome</keyword>
<dbReference type="PROSITE" id="PS50983">
    <property type="entry name" value="FE_B12_PBP"/>
    <property type="match status" value="1"/>
</dbReference>
<comment type="caution">
    <text evidence="3">The sequence shown here is derived from an EMBL/GenBank/DDBJ whole genome shotgun (WGS) entry which is preliminary data.</text>
</comment>
<protein>
    <submittedName>
        <fullName evidence="3">Periplasmic binding protein</fullName>
    </submittedName>
</protein>
<dbReference type="Pfam" id="PF01497">
    <property type="entry name" value="Peripla_BP_2"/>
    <property type="match status" value="1"/>
</dbReference>
<gene>
    <name evidence="3" type="ORF">NJ75_03849</name>
</gene>
<evidence type="ECO:0000313" key="3">
    <source>
        <dbReference type="EMBL" id="KHS43220.1"/>
    </source>
</evidence>
<dbReference type="AlphaFoldDB" id="A0A0B8ZAG2"/>
<feature type="domain" description="Fe/B12 periplasmic-binding" evidence="2">
    <location>
        <begin position="64"/>
        <end position="314"/>
    </location>
</feature>
<evidence type="ECO:0000313" key="4">
    <source>
        <dbReference type="Proteomes" id="UP000031338"/>
    </source>
</evidence>
<organism evidence="3 4">
    <name type="scientific">Novosphingobium subterraneum</name>
    <dbReference type="NCBI Taxonomy" id="48936"/>
    <lineage>
        <taxon>Bacteria</taxon>
        <taxon>Pseudomonadati</taxon>
        <taxon>Pseudomonadota</taxon>
        <taxon>Alphaproteobacteria</taxon>
        <taxon>Sphingomonadales</taxon>
        <taxon>Sphingomonadaceae</taxon>
        <taxon>Novosphingobium</taxon>
    </lineage>
</organism>
<sequence>MARRFVSLAKRLLLPSRMREGVGEGMFSRTPLARTALLLTAAALNSCIPQGKATPESRATAHPTIVSLNPCTDAILAEVADPAQILAISHYSKDPRSASMDARLASVLPATRGTVEEVLALKPDLVLGSTFIDPATASAYQRLGLRLETLGMASTIEASQEQIRQIATLSGHPERGEALIARIDAALAAAAPPAGVRPIETVVWQSGGMVPGDGTLIADLLRRTGYTNFAAARGLGQADLLPLEKMLADPPELILVAGQSAETGKGDDRVLSHPALKALKSTRRERLDPKLLYCGGPTLIAAAQRLAQVRNSSPAGGGGPSKVVKGHSR</sequence>
<evidence type="ECO:0000256" key="1">
    <source>
        <dbReference type="SAM" id="MobiDB-lite"/>
    </source>
</evidence>
<dbReference type="Proteomes" id="UP000031338">
    <property type="component" value="Unassembled WGS sequence"/>
</dbReference>
<dbReference type="InterPro" id="IPR002491">
    <property type="entry name" value="ABC_transptr_periplasmic_BD"/>
</dbReference>
<dbReference type="STRING" id="48936.NJ75_03849"/>
<dbReference type="PANTHER" id="PTHR30535:SF4">
    <property type="entry name" value="HEMIN-BINDING PERIPLASMIC PROTEIN HMUT"/>
    <property type="match status" value="1"/>
</dbReference>
<accession>A0A0B8ZAG2</accession>
<dbReference type="SUPFAM" id="SSF53807">
    <property type="entry name" value="Helical backbone' metal receptor"/>
    <property type="match status" value="1"/>
</dbReference>
<feature type="region of interest" description="Disordered" evidence="1">
    <location>
        <begin position="310"/>
        <end position="329"/>
    </location>
</feature>
<dbReference type="Gene3D" id="3.40.50.1980">
    <property type="entry name" value="Nitrogenase molybdenum iron protein domain"/>
    <property type="match status" value="2"/>
</dbReference>
<proteinExistence type="predicted"/>
<evidence type="ECO:0000259" key="2">
    <source>
        <dbReference type="PROSITE" id="PS50983"/>
    </source>
</evidence>